<reference evidence="3 4" key="1">
    <citation type="journal article" date="2013" name="Genome Announc.">
        <title>Whole-Genome Shotgun Assembly and Analysis of the Genome of Streptomyces mobaraensis DSM 40847, a Strain for Industrial Production of Microbial Transglutaminase.</title>
        <authorList>
            <person name="Yang H."/>
            <person name="He T."/>
            <person name="Wu W."/>
            <person name="Zhu W."/>
            <person name="Lu B."/>
            <person name="Sun W."/>
        </authorList>
    </citation>
    <scope>NUCLEOTIDE SEQUENCE [LARGE SCALE GENOMIC DNA]</scope>
    <source>
        <strain evidence="3 4">DSM 40847</strain>
    </source>
</reference>
<dbReference type="Gene3D" id="3.50.50.60">
    <property type="entry name" value="FAD/NAD(P)-binding domain"/>
    <property type="match status" value="1"/>
</dbReference>
<dbReference type="AlphaFoldDB" id="M3AX36"/>
<dbReference type="EMBL" id="AORZ01000087">
    <property type="protein sequence ID" value="EME98162.1"/>
    <property type="molecule type" value="Genomic_DNA"/>
</dbReference>
<accession>M3AX36</accession>
<feature type="compositionally biased region" description="Polar residues" evidence="1">
    <location>
        <begin position="1"/>
        <end position="11"/>
    </location>
</feature>
<evidence type="ECO:0000259" key="2">
    <source>
        <dbReference type="Pfam" id="PF01266"/>
    </source>
</evidence>
<gene>
    <name evidence="3" type="ORF">H340_22836</name>
</gene>
<dbReference type="SUPFAM" id="SSF51905">
    <property type="entry name" value="FAD/NAD(P)-binding domain"/>
    <property type="match status" value="1"/>
</dbReference>
<evidence type="ECO:0000313" key="4">
    <source>
        <dbReference type="Proteomes" id="UP000011740"/>
    </source>
</evidence>
<dbReference type="PANTHER" id="PTHR13847">
    <property type="entry name" value="SARCOSINE DEHYDROGENASE-RELATED"/>
    <property type="match status" value="1"/>
</dbReference>
<dbReference type="PATRIC" id="fig|1223523.3.peg.4647"/>
<dbReference type="InterPro" id="IPR036188">
    <property type="entry name" value="FAD/NAD-bd_sf"/>
</dbReference>
<evidence type="ECO:0000256" key="1">
    <source>
        <dbReference type="SAM" id="MobiDB-lite"/>
    </source>
</evidence>
<name>M3AX36_STRM1</name>
<sequence>MNPAQSLSDTTLRPYWLDDPGRPDPRPALVGDEHCDLLVVGGGYSGLWTALNAKERDPARDVVLIEAEETGWAASGRNGGFCAASLTHGVANGLARWPDELHRLEELGRRNLDGIEAAVRRHGIDCDFERTGEIDIATAPHQVAELREAAEEYASLGITGHEYLDREALRAEVDSPTFLAGLWNRDGVAMLHPAKLAWGLKRACLELGVRIYEHTPGSGLSSRGAGVAVRTPYGRVFARRAALGTNVYPSLVKRLRPYIAPVYDYVLVTEPLTQEQLAAVGWKRRQGLSDSANHFHYFRLTADRRILWGGYDIVYHYGGEVRAEYDHHPATYQRLAEHFFRCFPQLEGVRFSHAWGGAIDTCSRFSAFFGTAHGGRVAYALGYTGLGVGATRFGADVMLDLLAGERTERTELEMVRSKPLPFPPEPVRSVGIGITQWSMTRADENGGRRNLWLKAMDKVGLGFDS</sequence>
<proteinExistence type="predicted"/>
<evidence type="ECO:0000313" key="3">
    <source>
        <dbReference type="EMBL" id="EME98162.1"/>
    </source>
</evidence>
<dbReference type="eggNOG" id="COG0665">
    <property type="taxonomic scope" value="Bacteria"/>
</dbReference>
<dbReference type="STRING" id="1223523.H340_22836"/>
<feature type="region of interest" description="Disordered" evidence="1">
    <location>
        <begin position="1"/>
        <end position="24"/>
    </location>
</feature>
<organism evidence="3 4">
    <name type="scientific">Streptomyces mobaraensis (strain ATCC 29032 / DSM 40847 / JCM 4168 / NBRC 13819 / NCIMB 11159 / IPCR 16-22)</name>
    <dbReference type="NCBI Taxonomy" id="1223523"/>
    <lineage>
        <taxon>Bacteria</taxon>
        <taxon>Bacillati</taxon>
        <taxon>Actinomycetota</taxon>
        <taxon>Actinomycetes</taxon>
        <taxon>Kitasatosporales</taxon>
        <taxon>Streptomycetaceae</taxon>
        <taxon>Streptomyces</taxon>
    </lineage>
</organism>
<dbReference type="PANTHER" id="PTHR13847:SF281">
    <property type="entry name" value="FAD DEPENDENT OXIDOREDUCTASE DOMAIN-CONTAINING PROTEIN"/>
    <property type="match status" value="1"/>
</dbReference>
<comment type="caution">
    <text evidence="3">The sequence shown here is derived from an EMBL/GenBank/DDBJ whole genome shotgun (WGS) entry which is preliminary data.</text>
</comment>
<dbReference type="InterPro" id="IPR006076">
    <property type="entry name" value="FAD-dep_OxRdtase"/>
</dbReference>
<dbReference type="Pfam" id="PF01266">
    <property type="entry name" value="DAO"/>
    <property type="match status" value="1"/>
</dbReference>
<protein>
    <submittedName>
        <fullName evidence="3">FAD dependent oxidoreductase</fullName>
    </submittedName>
</protein>
<dbReference type="GO" id="GO:0005737">
    <property type="term" value="C:cytoplasm"/>
    <property type="evidence" value="ECO:0007669"/>
    <property type="project" value="TreeGrafter"/>
</dbReference>
<dbReference type="Gene3D" id="3.30.9.10">
    <property type="entry name" value="D-Amino Acid Oxidase, subunit A, domain 2"/>
    <property type="match status" value="1"/>
</dbReference>
<feature type="domain" description="FAD dependent oxidoreductase" evidence="2">
    <location>
        <begin position="36"/>
        <end position="398"/>
    </location>
</feature>
<dbReference type="Proteomes" id="UP000011740">
    <property type="component" value="Unassembled WGS sequence"/>
</dbReference>